<organism evidence="1 3">
    <name type="scientific">Faecalibacterium prausnitzii</name>
    <dbReference type="NCBI Taxonomy" id="853"/>
    <lineage>
        <taxon>Bacteria</taxon>
        <taxon>Bacillati</taxon>
        <taxon>Bacillota</taxon>
        <taxon>Clostridia</taxon>
        <taxon>Eubacteriales</taxon>
        <taxon>Oscillospiraceae</taxon>
        <taxon>Faecalibacterium</taxon>
    </lineage>
</organism>
<dbReference type="EMBL" id="NMTW01000011">
    <property type="protein sequence ID" value="PDX76734.1"/>
    <property type="molecule type" value="Genomic_DNA"/>
</dbReference>
<gene>
    <name evidence="1" type="ORF">CGS56_02105</name>
    <name evidence="2" type="ORF">DW905_10080</name>
</gene>
<proteinExistence type="predicted"/>
<dbReference type="Proteomes" id="UP000261079">
    <property type="component" value="Unassembled WGS sequence"/>
</dbReference>
<reference evidence="1" key="2">
    <citation type="submission" date="2017-07" db="EMBL/GenBank/DDBJ databases">
        <authorList>
            <person name="Sun Z.S."/>
            <person name="Albrecht U."/>
            <person name="Echele G."/>
            <person name="Lee C.C."/>
        </authorList>
    </citation>
    <scope>NUCLEOTIDE SEQUENCE</scope>
    <source>
        <strain evidence="1">CNCM I 4573</strain>
    </source>
</reference>
<evidence type="ECO:0000313" key="2">
    <source>
        <dbReference type="EMBL" id="RGC04686.1"/>
    </source>
</evidence>
<reference evidence="1 3" key="1">
    <citation type="journal article" date="2017" name="Front. Microbiol.">
        <title>New Insights into the Diversity of the Genus Faecalibacterium.</title>
        <authorList>
            <person name="Benevides L."/>
            <person name="Burman S."/>
            <person name="Martin R."/>
            <person name="Robert V."/>
            <person name="Thomas M."/>
            <person name="Miquel S."/>
            <person name="Chain F."/>
            <person name="Sokol H."/>
            <person name="Bermudez-Humaran L.G."/>
            <person name="Morrison M."/>
            <person name="Langella P."/>
            <person name="Azevedo V.A."/>
            <person name="Chatel J.M."/>
            <person name="Soares S."/>
        </authorList>
    </citation>
    <scope>NUCLEOTIDE SEQUENCE [LARGE SCALE GENOMIC DNA]</scope>
    <source>
        <strain evidence="1 3">CNCM I 4573</strain>
    </source>
</reference>
<sequence>MKSSEAIPLYIVRFMRLDDYPDEEYNYIRKSDAEKHFSMYATDNSGLYYEIQLSEVRNKTAKILNAKLLLPLSLTELHILKEYGTSDQLETCMALKLLVDRCQISNPYAAINARVAIERLSPKQYLRFFASLESLKV</sequence>
<comment type="caution">
    <text evidence="1">The sequence shown here is derived from an EMBL/GenBank/DDBJ whole genome shotgun (WGS) entry which is preliminary data.</text>
</comment>
<protein>
    <submittedName>
        <fullName evidence="1">Uncharacterized protein</fullName>
    </submittedName>
</protein>
<dbReference type="Proteomes" id="UP000220157">
    <property type="component" value="Unassembled WGS sequence"/>
</dbReference>
<dbReference type="RefSeq" id="WP_097784885.1">
    <property type="nucleotide sequence ID" value="NZ_CABVEM010000001.1"/>
</dbReference>
<evidence type="ECO:0000313" key="1">
    <source>
        <dbReference type="EMBL" id="PDX76734.1"/>
    </source>
</evidence>
<reference evidence="2 4" key="3">
    <citation type="submission" date="2018-08" db="EMBL/GenBank/DDBJ databases">
        <title>A genome reference for cultivated species of the human gut microbiota.</title>
        <authorList>
            <person name="Zou Y."/>
            <person name="Xue W."/>
            <person name="Luo G."/>
        </authorList>
    </citation>
    <scope>NUCLEOTIDE SEQUENCE [LARGE SCALE GENOMIC DNA]</scope>
    <source>
        <strain evidence="2 4">AM42-11AC</strain>
    </source>
</reference>
<dbReference type="EMBL" id="QVEZ01000007">
    <property type="protein sequence ID" value="RGC04686.1"/>
    <property type="molecule type" value="Genomic_DNA"/>
</dbReference>
<name>A0A2A7AC19_9FIRM</name>
<evidence type="ECO:0000313" key="4">
    <source>
        <dbReference type="Proteomes" id="UP000261079"/>
    </source>
</evidence>
<evidence type="ECO:0000313" key="3">
    <source>
        <dbReference type="Proteomes" id="UP000220157"/>
    </source>
</evidence>
<dbReference type="AlphaFoldDB" id="A0A2A7AC19"/>
<accession>A0A2A7AC19</accession>